<dbReference type="RefSeq" id="WP_186858029.1">
    <property type="nucleotide sequence ID" value="NZ_JACOON010000004.1"/>
</dbReference>
<dbReference type="Pfam" id="PF01261">
    <property type="entry name" value="AP_endonuc_2"/>
    <property type="match status" value="1"/>
</dbReference>
<dbReference type="PANTHER" id="PTHR12110">
    <property type="entry name" value="HYDROXYPYRUVATE ISOMERASE"/>
    <property type="match status" value="1"/>
</dbReference>
<dbReference type="Gene3D" id="3.20.20.150">
    <property type="entry name" value="Divalent-metal-dependent TIM barrel enzymes"/>
    <property type="match status" value="1"/>
</dbReference>
<dbReference type="EMBL" id="JACOON010000004">
    <property type="protein sequence ID" value="MBC5648530.1"/>
    <property type="molecule type" value="Genomic_DNA"/>
</dbReference>
<keyword evidence="3" id="KW-1185">Reference proteome</keyword>
<proteinExistence type="predicted"/>
<accession>A0ABR7EFI6</accession>
<feature type="domain" description="Xylose isomerase-like TIM barrel" evidence="1">
    <location>
        <begin position="25"/>
        <end position="252"/>
    </location>
</feature>
<keyword evidence="2" id="KW-0413">Isomerase</keyword>
<evidence type="ECO:0000313" key="3">
    <source>
        <dbReference type="Proteomes" id="UP000606889"/>
    </source>
</evidence>
<dbReference type="InterPro" id="IPR050312">
    <property type="entry name" value="IolE/XylAMocC-like"/>
</dbReference>
<comment type="caution">
    <text evidence="2">The sequence shown here is derived from an EMBL/GenBank/DDBJ whole genome shotgun (WGS) entry which is preliminary data.</text>
</comment>
<organism evidence="2 3">
    <name type="scientific">Christensenella tenuis</name>
    <dbReference type="NCBI Taxonomy" id="2763033"/>
    <lineage>
        <taxon>Bacteria</taxon>
        <taxon>Bacillati</taxon>
        <taxon>Bacillota</taxon>
        <taxon>Clostridia</taxon>
        <taxon>Christensenellales</taxon>
        <taxon>Christensenellaceae</taxon>
        <taxon>Christensenella</taxon>
    </lineage>
</organism>
<name>A0ABR7EFI6_9FIRM</name>
<dbReference type="SUPFAM" id="SSF51658">
    <property type="entry name" value="Xylose isomerase-like"/>
    <property type="match status" value="1"/>
</dbReference>
<dbReference type="InterPro" id="IPR036237">
    <property type="entry name" value="Xyl_isomerase-like_sf"/>
</dbReference>
<protein>
    <submittedName>
        <fullName evidence="2">Sugar phosphate isomerase/epimerase</fullName>
    </submittedName>
</protein>
<dbReference type="InterPro" id="IPR013022">
    <property type="entry name" value="Xyl_isomerase-like_TIM-brl"/>
</dbReference>
<reference evidence="2 3" key="1">
    <citation type="submission" date="2020-08" db="EMBL/GenBank/DDBJ databases">
        <title>Genome public.</title>
        <authorList>
            <person name="Liu C."/>
            <person name="Sun Q."/>
        </authorList>
    </citation>
    <scope>NUCLEOTIDE SEQUENCE [LARGE SCALE GENOMIC DNA]</scope>
    <source>
        <strain evidence="2 3">NSJ-35</strain>
    </source>
</reference>
<evidence type="ECO:0000313" key="2">
    <source>
        <dbReference type="EMBL" id="MBC5648530.1"/>
    </source>
</evidence>
<gene>
    <name evidence="2" type="ORF">H8S18_09295</name>
</gene>
<dbReference type="Proteomes" id="UP000606889">
    <property type="component" value="Unassembled WGS sequence"/>
</dbReference>
<dbReference type="GO" id="GO:0016853">
    <property type="term" value="F:isomerase activity"/>
    <property type="evidence" value="ECO:0007669"/>
    <property type="project" value="UniProtKB-KW"/>
</dbReference>
<evidence type="ECO:0000259" key="1">
    <source>
        <dbReference type="Pfam" id="PF01261"/>
    </source>
</evidence>
<sequence>MDNKIGMSFTYWCQDWSGDFRYYARKIAGLGYDVMEMSLTNLDSLSRSGLDDVKKLGEDLGLGFSFTVGLTPDRDLTVEDEAVRRRGIEYVKRLLETAHYMGGDVLGGLSYCAWPPVFPPYPFDRSAYMDRAASSLGEVVKTAEDLGMTLCFEVVNRFDAFLFTTVDESVEFCKRVGSPNLKMHLDTFHMNIEEDLIGAAILRGAGHIGYFHVGETDRRPLDGKGRMDWDEFFSTLAKIDYRGCIIQEPVIRSGGQVGYDMRMWRDQSHGADEAQLDAMAKSSLDYIRAMCANY</sequence>